<dbReference type="PANTHER" id="PTHR42693">
    <property type="entry name" value="ARYLSULFATASE FAMILY MEMBER"/>
    <property type="match status" value="1"/>
</dbReference>
<evidence type="ECO:0000313" key="7">
    <source>
        <dbReference type="EMBL" id="GAA5482712.1"/>
    </source>
</evidence>
<feature type="chain" id="PRO_5047007882" evidence="5">
    <location>
        <begin position="20"/>
        <end position="441"/>
    </location>
</feature>
<dbReference type="Gene3D" id="3.40.720.10">
    <property type="entry name" value="Alkaline Phosphatase, subunit A"/>
    <property type="match status" value="1"/>
</dbReference>
<evidence type="ECO:0000256" key="2">
    <source>
        <dbReference type="ARBA" id="ARBA00022723"/>
    </source>
</evidence>
<proteinExistence type="inferred from homology"/>
<organism evidence="7 8">
    <name type="scientific">Haloferula sargassicola</name>
    <dbReference type="NCBI Taxonomy" id="490096"/>
    <lineage>
        <taxon>Bacteria</taxon>
        <taxon>Pseudomonadati</taxon>
        <taxon>Verrucomicrobiota</taxon>
        <taxon>Verrucomicrobiia</taxon>
        <taxon>Verrucomicrobiales</taxon>
        <taxon>Verrucomicrobiaceae</taxon>
        <taxon>Haloferula</taxon>
    </lineage>
</organism>
<dbReference type="EMBL" id="BAABRI010000009">
    <property type="protein sequence ID" value="GAA5482712.1"/>
    <property type="molecule type" value="Genomic_DNA"/>
</dbReference>
<dbReference type="PANTHER" id="PTHR42693:SF53">
    <property type="entry name" value="ENDO-4-O-SULFATASE"/>
    <property type="match status" value="1"/>
</dbReference>
<dbReference type="PROSITE" id="PS00149">
    <property type="entry name" value="SULFATASE_2"/>
    <property type="match status" value="1"/>
</dbReference>
<evidence type="ECO:0000256" key="5">
    <source>
        <dbReference type="SAM" id="SignalP"/>
    </source>
</evidence>
<sequence>MKARLLLIPLLVIAGQAFARPNVVVIFTDDQGSADAGCYGATDLQTPSIDRLAGEGVRFTQFYAASAICSPSRAGLLTGRYPWKAGLERNGPAAPPEELEDLAKSKGQGGLPGAQVTMAEMFHQAGYATAHIGKWHLGHGAGSKPLDQGFDYSFGHMNGCIDSWSHFVYWGGPNRHDLWENNRRVRLPGRFFPDLMVEKASSFIEQHRDEPFFMYFAVNLPHYPYQGDPKWLEKYADLPAPRKFYAAAVSTIDERIGALLDELDRLGLRDNTIVVYQSDQGHSTEERAHGGGGSAGPYRGAKFSLFEGGIRIPAVISWPGHLPAGESRDAMVHGCDWFPTLASLCGVELPEVELDGMDISGVIRSADAPSPHQRLEWRIGDQWAVREGPWKLLHQPLTVGGPPLAPEDREWFLSNPGEDPSEMKNLASGHADLVEHLKSLH</sequence>
<dbReference type="Pfam" id="PF00884">
    <property type="entry name" value="Sulfatase"/>
    <property type="match status" value="1"/>
</dbReference>
<keyword evidence="3" id="KW-0378">Hydrolase</keyword>
<comment type="caution">
    <text evidence="7">The sequence shown here is derived from an EMBL/GenBank/DDBJ whole genome shotgun (WGS) entry which is preliminary data.</text>
</comment>
<dbReference type="InterPro" id="IPR050738">
    <property type="entry name" value="Sulfatase"/>
</dbReference>
<dbReference type="InterPro" id="IPR000917">
    <property type="entry name" value="Sulfatase_N"/>
</dbReference>
<feature type="signal peptide" evidence="5">
    <location>
        <begin position="1"/>
        <end position="19"/>
    </location>
</feature>
<keyword evidence="2" id="KW-0479">Metal-binding</keyword>
<evidence type="ECO:0000256" key="4">
    <source>
        <dbReference type="ARBA" id="ARBA00022837"/>
    </source>
</evidence>
<gene>
    <name evidence="7" type="ORF">Hsar01_01935</name>
</gene>
<dbReference type="SUPFAM" id="SSF53649">
    <property type="entry name" value="Alkaline phosphatase-like"/>
    <property type="match status" value="1"/>
</dbReference>
<protein>
    <submittedName>
        <fullName evidence="7">N-acetylgalactosamine-6-O-sulfatase</fullName>
    </submittedName>
</protein>
<dbReference type="Proteomes" id="UP001476282">
    <property type="component" value="Unassembled WGS sequence"/>
</dbReference>
<keyword evidence="8" id="KW-1185">Reference proteome</keyword>
<evidence type="ECO:0000259" key="6">
    <source>
        <dbReference type="Pfam" id="PF00884"/>
    </source>
</evidence>
<keyword evidence="4" id="KW-0106">Calcium</keyword>
<comment type="similarity">
    <text evidence="1">Belongs to the sulfatase family.</text>
</comment>
<keyword evidence="5" id="KW-0732">Signal</keyword>
<dbReference type="RefSeq" id="WP_353566844.1">
    <property type="nucleotide sequence ID" value="NZ_BAABRI010000009.1"/>
</dbReference>
<dbReference type="InterPro" id="IPR024607">
    <property type="entry name" value="Sulfatase_CS"/>
</dbReference>
<dbReference type="InterPro" id="IPR017850">
    <property type="entry name" value="Alkaline_phosphatase_core_sf"/>
</dbReference>
<dbReference type="Gene3D" id="3.30.1120.10">
    <property type="match status" value="1"/>
</dbReference>
<name>A0ABP9UMS2_9BACT</name>
<evidence type="ECO:0000256" key="3">
    <source>
        <dbReference type="ARBA" id="ARBA00022801"/>
    </source>
</evidence>
<feature type="domain" description="Sulfatase N-terminal" evidence="6">
    <location>
        <begin position="21"/>
        <end position="347"/>
    </location>
</feature>
<evidence type="ECO:0000256" key="1">
    <source>
        <dbReference type="ARBA" id="ARBA00008779"/>
    </source>
</evidence>
<evidence type="ECO:0000313" key="8">
    <source>
        <dbReference type="Proteomes" id="UP001476282"/>
    </source>
</evidence>
<accession>A0ABP9UMS2</accession>
<reference evidence="7 8" key="1">
    <citation type="submission" date="2024-02" db="EMBL/GenBank/DDBJ databases">
        <title>Haloferula sargassicola NBRC 104335.</title>
        <authorList>
            <person name="Ichikawa N."/>
            <person name="Katano-Makiyama Y."/>
            <person name="Hidaka K."/>
        </authorList>
    </citation>
    <scope>NUCLEOTIDE SEQUENCE [LARGE SCALE GENOMIC DNA]</scope>
    <source>
        <strain evidence="7 8">NBRC 104335</strain>
    </source>
</reference>
<dbReference type="PROSITE" id="PS00523">
    <property type="entry name" value="SULFATASE_1"/>
    <property type="match status" value="1"/>
</dbReference>